<organism evidence="1 2">
    <name type="scientific">Canna indica</name>
    <name type="common">Indian-shot</name>
    <dbReference type="NCBI Taxonomy" id="4628"/>
    <lineage>
        <taxon>Eukaryota</taxon>
        <taxon>Viridiplantae</taxon>
        <taxon>Streptophyta</taxon>
        <taxon>Embryophyta</taxon>
        <taxon>Tracheophyta</taxon>
        <taxon>Spermatophyta</taxon>
        <taxon>Magnoliopsida</taxon>
        <taxon>Liliopsida</taxon>
        <taxon>Zingiberales</taxon>
        <taxon>Cannaceae</taxon>
        <taxon>Canna</taxon>
    </lineage>
</organism>
<protein>
    <submittedName>
        <fullName evidence="1">Uncharacterized protein</fullName>
    </submittedName>
</protein>
<reference evidence="1 2" key="1">
    <citation type="submission" date="2023-10" db="EMBL/GenBank/DDBJ databases">
        <title>Chromosome-scale genome assembly provides insights into flower coloration mechanisms of Canna indica.</title>
        <authorList>
            <person name="Li C."/>
        </authorList>
    </citation>
    <scope>NUCLEOTIDE SEQUENCE [LARGE SCALE GENOMIC DNA]</scope>
    <source>
        <tissue evidence="1">Flower</tissue>
    </source>
</reference>
<keyword evidence="2" id="KW-1185">Reference proteome</keyword>
<dbReference type="EMBL" id="CP136896">
    <property type="protein sequence ID" value="WOL13735.1"/>
    <property type="molecule type" value="Genomic_DNA"/>
</dbReference>
<dbReference type="Proteomes" id="UP001327560">
    <property type="component" value="Chromosome 7"/>
</dbReference>
<proteinExistence type="predicted"/>
<gene>
    <name evidence="1" type="ORF">Cni_G22513</name>
</gene>
<accession>A0AAQ3KSA0</accession>
<dbReference type="AlphaFoldDB" id="A0AAQ3KSA0"/>
<name>A0AAQ3KSA0_9LILI</name>
<sequence length="181" mass="20109">MVAGWRPKYQVLSQGRLLQAEKKLDPQHWHSETNYLHRRQQRQMVMHGTVQRTTLHTHGPYSELQVGLAEERNTTPRVRGRVRALRLKVATLWAEDCTQGSKPSSSRSVSCVESDDHGNAGGQCSLAQSRGWRALFLVSLSPSSLLLAVSTAHRKVTTHTSLKHNKLNVGGLNGVGLQLGF</sequence>
<evidence type="ECO:0000313" key="2">
    <source>
        <dbReference type="Proteomes" id="UP001327560"/>
    </source>
</evidence>
<evidence type="ECO:0000313" key="1">
    <source>
        <dbReference type="EMBL" id="WOL13735.1"/>
    </source>
</evidence>